<dbReference type="InterPro" id="IPR004953">
    <property type="entry name" value="EB1_C"/>
</dbReference>
<dbReference type="GO" id="GO:0051301">
    <property type="term" value="P:cell division"/>
    <property type="evidence" value="ECO:0007669"/>
    <property type="project" value="UniProtKB-KW"/>
</dbReference>
<dbReference type="Pfam" id="PF03271">
    <property type="entry name" value="EB1"/>
    <property type="match status" value="1"/>
</dbReference>
<evidence type="ECO:0000256" key="8">
    <source>
        <dbReference type="ARBA" id="ARBA00023306"/>
    </source>
</evidence>
<evidence type="ECO:0000256" key="1">
    <source>
        <dbReference type="ARBA" id="ARBA00004245"/>
    </source>
</evidence>
<organism evidence="9">
    <name type="scientific">Dichomitus squalens</name>
    <dbReference type="NCBI Taxonomy" id="114155"/>
    <lineage>
        <taxon>Eukaryota</taxon>
        <taxon>Fungi</taxon>
        <taxon>Dikarya</taxon>
        <taxon>Basidiomycota</taxon>
        <taxon>Agaricomycotina</taxon>
        <taxon>Agaricomycetes</taxon>
        <taxon>Polyporales</taxon>
        <taxon>Polyporaceae</taxon>
        <taxon>Dichomitus</taxon>
    </lineage>
</organism>
<keyword evidence="7" id="KW-0206">Cytoskeleton</keyword>
<proteinExistence type="inferred from homology"/>
<evidence type="ECO:0000313" key="9">
    <source>
        <dbReference type="EMBL" id="TBU26115.1"/>
    </source>
</evidence>
<evidence type="ECO:0000256" key="7">
    <source>
        <dbReference type="ARBA" id="ARBA00023212"/>
    </source>
</evidence>
<dbReference type="InterPro" id="IPR036872">
    <property type="entry name" value="CH_dom_sf"/>
</dbReference>
<dbReference type="PANTHER" id="PTHR10623">
    <property type="entry name" value="MICROTUBULE-ASSOCIATED PROTEIN RP/EB FAMILY MEMBER"/>
    <property type="match status" value="1"/>
</dbReference>
<dbReference type="EMBL" id="ML143450">
    <property type="protein sequence ID" value="TBU26115.1"/>
    <property type="molecule type" value="Genomic_DNA"/>
</dbReference>
<dbReference type="Gene3D" id="1.10.418.10">
    <property type="entry name" value="Calponin-like domain"/>
    <property type="match status" value="1"/>
</dbReference>
<comment type="subcellular location">
    <subcellularLocation>
        <location evidence="1">Cytoplasm</location>
        <location evidence="1">Cytoskeleton</location>
    </subcellularLocation>
</comment>
<protein>
    <submittedName>
        <fullName evidence="9">Microtubule binding protein</fullName>
    </submittedName>
</protein>
<keyword evidence="5" id="KW-0493">Microtubule</keyword>
<evidence type="ECO:0000256" key="2">
    <source>
        <dbReference type="ARBA" id="ARBA00010729"/>
    </source>
</evidence>
<accession>A0A4Q9MFI8</accession>
<evidence type="ECO:0000256" key="5">
    <source>
        <dbReference type="ARBA" id="ARBA00022701"/>
    </source>
</evidence>
<dbReference type="SUPFAM" id="SSF47576">
    <property type="entry name" value="Calponin-homology domain, CH-domain"/>
    <property type="match status" value="1"/>
</dbReference>
<sequence>MGESRTELLAWLNDLLQINYQKVEQCGTGGAYCQVIDSIYGDMPMNRVKMNAKQEYEFLANFKILQNSFVKHKIERPIPVERLVKCKMQDNLEFLQWIKRFWDTNYGGQGYDPVARRRGVPTDTPATIAPLAPSTSRTAGGLHAGGARAGGRTPVTGHRAGSTQPNEALQNLQAQLREMNAHLEGLEKERDFYFAKLRDIEIIVQQQLETLQAEDRDDPILREVQKILYSTEEGFEVPEGTVDEEETF</sequence>
<gene>
    <name evidence="9" type="ORF">BD311DRAFT_779822</name>
</gene>
<dbReference type="FunFam" id="1.20.5.1430:FF:000005">
    <property type="entry name" value="Eb1, isoform E"/>
    <property type="match status" value="1"/>
</dbReference>
<dbReference type="Proteomes" id="UP000292957">
    <property type="component" value="Unassembled WGS sequence"/>
</dbReference>
<dbReference type="InterPro" id="IPR001715">
    <property type="entry name" value="CH_dom"/>
</dbReference>
<dbReference type="Gene3D" id="1.20.5.1430">
    <property type="match status" value="1"/>
</dbReference>
<name>A0A4Q9MFI8_9APHY</name>
<dbReference type="AlphaFoldDB" id="A0A4Q9MFI8"/>
<dbReference type="PROSITE" id="PS51230">
    <property type="entry name" value="EB1_C"/>
    <property type="match status" value="1"/>
</dbReference>
<dbReference type="PROSITE" id="PS50021">
    <property type="entry name" value="CH"/>
    <property type="match status" value="1"/>
</dbReference>
<dbReference type="SUPFAM" id="SSF140612">
    <property type="entry name" value="EB1 dimerisation domain-like"/>
    <property type="match status" value="1"/>
</dbReference>
<dbReference type="InterPro" id="IPR027328">
    <property type="entry name" value="MAPRE"/>
</dbReference>
<keyword evidence="3" id="KW-0963">Cytoplasm</keyword>
<comment type="similarity">
    <text evidence="2">Belongs to the MAPRE family.</text>
</comment>
<dbReference type="OrthoDB" id="2119228at2759"/>
<reference evidence="9" key="1">
    <citation type="submission" date="2019-01" db="EMBL/GenBank/DDBJ databases">
        <title>Draft genome sequences of three monokaryotic isolates of the white-rot basidiomycete fungus Dichomitus squalens.</title>
        <authorList>
            <consortium name="DOE Joint Genome Institute"/>
            <person name="Lopez S.C."/>
            <person name="Andreopoulos B."/>
            <person name="Pangilinan J."/>
            <person name="Lipzen A."/>
            <person name="Riley R."/>
            <person name="Ahrendt S."/>
            <person name="Ng V."/>
            <person name="Barry K."/>
            <person name="Daum C."/>
            <person name="Grigoriev I.V."/>
            <person name="Hilden K.S."/>
            <person name="Makela M.R."/>
            <person name="de Vries R.P."/>
        </authorList>
    </citation>
    <scope>NUCLEOTIDE SEQUENCE [LARGE SCALE GENOMIC DNA]</scope>
    <source>
        <strain evidence="9">OM18370.1</strain>
    </source>
</reference>
<keyword evidence="8" id="KW-0131">Cell cycle</keyword>
<keyword evidence="6" id="KW-0498">Mitosis</keyword>
<dbReference type="GO" id="GO:0051010">
    <property type="term" value="F:microtubule plus-end binding"/>
    <property type="evidence" value="ECO:0007669"/>
    <property type="project" value="UniProtKB-ARBA"/>
</dbReference>
<dbReference type="GO" id="GO:0072686">
    <property type="term" value="C:mitotic spindle"/>
    <property type="evidence" value="ECO:0007669"/>
    <property type="project" value="UniProtKB-ARBA"/>
</dbReference>
<dbReference type="GO" id="GO:0035371">
    <property type="term" value="C:microtubule plus-end"/>
    <property type="evidence" value="ECO:0007669"/>
    <property type="project" value="UniProtKB-ARBA"/>
</dbReference>
<dbReference type="GO" id="GO:0051233">
    <property type="term" value="C:spindle midzone"/>
    <property type="evidence" value="ECO:0007669"/>
    <property type="project" value="UniProtKB-ARBA"/>
</dbReference>
<dbReference type="InterPro" id="IPR036133">
    <property type="entry name" value="EB1_C_sf"/>
</dbReference>
<evidence type="ECO:0000256" key="6">
    <source>
        <dbReference type="ARBA" id="ARBA00022776"/>
    </source>
</evidence>
<dbReference type="GO" id="GO:0030473">
    <property type="term" value="P:nuclear migration along microtubule"/>
    <property type="evidence" value="ECO:0007669"/>
    <property type="project" value="UniProtKB-ARBA"/>
</dbReference>
<dbReference type="FunFam" id="1.10.418.10:FF:000028">
    <property type="entry name" value="RP/EB family microtubule-associated protein"/>
    <property type="match status" value="1"/>
</dbReference>
<keyword evidence="4" id="KW-0132">Cell division</keyword>
<dbReference type="OMA" id="WIKRFWD"/>
<evidence type="ECO:0000256" key="4">
    <source>
        <dbReference type="ARBA" id="ARBA00022618"/>
    </source>
</evidence>
<dbReference type="GO" id="GO:0035372">
    <property type="term" value="P:protein localization to microtubule"/>
    <property type="evidence" value="ECO:0007669"/>
    <property type="project" value="UniProtKB-ARBA"/>
</dbReference>
<evidence type="ECO:0000256" key="3">
    <source>
        <dbReference type="ARBA" id="ARBA00022490"/>
    </source>
</evidence>